<feature type="active site" description="Proton acceptor" evidence="4">
    <location>
        <position position="594"/>
    </location>
</feature>
<comment type="caution">
    <text evidence="6">The sequence shown here is derived from an EMBL/GenBank/DDBJ whole genome shotgun (WGS) entry which is preliminary data.</text>
</comment>
<keyword evidence="7" id="KW-1185">Reference proteome</keyword>
<accession>A0A822Z4L7</accession>
<dbReference type="Proteomes" id="UP000607653">
    <property type="component" value="Unassembled WGS sequence"/>
</dbReference>
<gene>
    <name evidence="6" type="ORF">HUJ06_008577</name>
</gene>
<evidence type="ECO:0000256" key="5">
    <source>
        <dbReference type="RuleBase" id="RU000509"/>
    </source>
</evidence>
<evidence type="ECO:0000313" key="6">
    <source>
        <dbReference type="EMBL" id="DAD37936.1"/>
    </source>
</evidence>
<evidence type="ECO:0000256" key="4">
    <source>
        <dbReference type="PIRSR" id="PIRSR601554-1"/>
    </source>
</evidence>
<comment type="similarity">
    <text evidence="1 5">Belongs to the glycosyl hydrolase 14 family.</text>
</comment>
<dbReference type="EMBL" id="DUZY01000004">
    <property type="protein sequence ID" value="DAD37936.1"/>
    <property type="molecule type" value="Genomic_DNA"/>
</dbReference>
<sequence>MPPGWGPGGPGPGGPLPPCGCCGFFCDGICRFVSSWPQDTNNDFDYSSSGFWKPAICKQTNKQSVGEQERCIPDHLHHLVLLLLHVDVLVFSVVGYADSCIHVWTSCAAAVDMAHLVHMAHLAHLDHPSHRSSSPLARPLLRSQANEQRASISHKVKIGTTDSPYWKLGFFSSKQIFTRKNKVCFNLARRWTTAEIQVSLKATQPEVSGLEKIAGERAMPKGSKLEDELSLFVGLPLDAVSHSNTLNHVKAIGAGLKALKLLGVEGVEFPIWWGIAEKEARGKYDWSGYLELAEMVRDAGLKLRVSVCFHAAKQAKIELPGWVSKIGEAQPDIFFTDRSGRRYKECLSLAVDDLPVLDGKTPVQVYQEFLDSFKSSFSNLMGSTIVDVSVSLGPDGELRYPSRPSARGGKITGAGEFQSYDKNMLKHLQEHAQATGNPFWGLSGPHDAPNHDQSPFANTFFKENGGSWETPYGDFFLTWYSTQLMSHADRLLSLASTSFSDAPVTLSGRLPLLHSWYKTRSHPSELTAGFYNTANRVGYDAIAELFARNSCRMIVPGMDLSDAHQPQQSLASPESLRSQIMGACRKHGVRVSGENSSLSLAPEGFEQIKKNLCGENAAVMDGFTYQRMGAYFFSPEHFPCFTEFVRSLNQPGLHSDDQTAMTEEGEGVTTVTLCRVSESEKKLEAQVA</sequence>
<dbReference type="PANTHER" id="PTHR31352:SF3">
    <property type="entry name" value="INACTIVE BETA-AMYLASE 9"/>
    <property type="match status" value="1"/>
</dbReference>
<dbReference type="PRINTS" id="PR00750">
    <property type="entry name" value="BETAAMYLASE"/>
</dbReference>
<protein>
    <recommendedName>
        <fullName evidence="5">Beta-amylase</fullName>
        <ecNumber evidence="5">3.2.1.2</ecNumber>
    </recommendedName>
</protein>
<organism evidence="6 7">
    <name type="scientific">Nelumbo nucifera</name>
    <name type="common">Sacred lotus</name>
    <dbReference type="NCBI Taxonomy" id="4432"/>
    <lineage>
        <taxon>Eukaryota</taxon>
        <taxon>Viridiplantae</taxon>
        <taxon>Streptophyta</taxon>
        <taxon>Embryophyta</taxon>
        <taxon>Tracheophyta</taxon>
        <taxon>Spermatophyta</taxon>
        <taxon>Magnoliopsida</taxon>
        <taxon>Proteales</taxon>
        <taxon>Nelumbonaceae</taxon>
        <taxon>Nelumbo</taxon>
    </lineage>
</organism>
<comment type="catalytic activity">
    <reaction evidence="5">
        <text>Hydrolysis of (1-&gt;4)-alpha-D-glucosidic linkages in polysaccharides so as to remove successive maltose units from the non-reducing ends of the chains.</text>
        <dbReference type="EC" id="3.2.1.2"/>
    </reaction>
</comment>
<evidence type="ECO:0000256" key="2">
    <source>
        <dbReference type="ARBA" id="ARBA00023277"/>
    </source>
</evidence>
<keyword evidence="3 5" id="KW-0624">Polysaccharide degradation</keyword>
<dbReference type="InterPro" id="IPR001554">
    <property type="entry name" value="Glyco_hydro_14"/>
</dbReference>
<dbReference type="Pfam" id="PF01373">
    <property type="entry name" value="Glyco_hydro_14"/>
    <property type="match status" value="1"/>
</dbReference>
<dbReference type="GO" id="GO:0016161">
    <property type="term" value="F:beta-amylase activity"/>
    <property type="evidence" value="ECO:0007669"/>
    <property type="project" value="UniProtKB-EC"/>
</dbReference>
<reference evidence="6 7" key="1">
    <citation type="journal article" date="2020" name="Mol. Biol. Evol.">
        <title>Distinct Expression and Methylation Patterns for Genes with Different Fates following a Single Whole-Genome Duplication in Flowering Plants.</title>
        <authorList>
            <person name="Shi T."/>
            <person name="Rahmani R.S."/>
            <person name="Gugger P.F."/>
            <person name="Wang M."/>
            <person name="Li H."/>
            <person name="Zhang Y."/>
            <person name="Li Z."/>
            <person name="Wang Q."/>
            <person name="Van de Peer Y."/>
            <person name="Marchal K."/>
            <person name="Chen J."/>
        </authorList>
    </citation>
    <scope>NUCLEOTIDE SEQUENCE [LARGE SCALE GENOMIC DNA]</scope>
    <source>
        <tissue evidence="6">Leaf</tissue>
    </source>
</reference>
<dbReference type="AlphaFoldDB" id="A0A822Z4L7"/>
<dbReference type="PANTHER" id="PTHR31352">
    <property type="entry name" value="BETA-AMYLASE 1, CHLOROPLASTIC"/>
    <property type="match status" value="1"/>
</dbReference>
<feature type="active site" description="Proton donor" evidence="4">
    <location>
        <position position="397"/>
    </location>
</feature>
<dbReference type="EC" id="3.2.1.2" evidence="5"/>
<keyword evidence="2 5" id="KW-0119">Carbohydrate metabolism</keyword>
<evidence type="ECO:0000256" key="3">
    <source>
        <dbReference type="ARBA" id="ARBA00023326"/>
    </source>
</evidence>
<dbReference type="InterPro" id="IPR017853">
    <property type="entry name" value="GH"/>
</dbReference>
<keyword evidence="5" id="KW-0326">Glycosidase</keyword>
<dbReference type="SUPFAM" id="SSF51445">
    <property type="entry name" value="(Trans)glycosidases"/>
    <property type="match status" value="1"/>
</dbReference>
<name>A0A822Z4L7_NELNU</name>
<dbReference type="GO" id="GO:0000272">
    <property type="term" value="P:polysaccharide catabolic process"/>
    <property type="evidence" value="ECO:0007669"/>
    <property type="project" value="UniProtKB-KW"/>
</dbReference>
<evidence type="ECO:0000256" key="1">
    <source>
        <dbReference type="ARBA" id="ARBA00005652"/>
    </source>
</evidence>
<proteinExistence type="inferred from homology"/>
<dbReference type="Gene3D" id="3.20.20.80">
    <property type="entry name" value="Glycosidases"/>
    <property type="match status" value="1"/>
</dbReference>
<keyword evidence="5" id="KW-0378">Hydrolase</keyword>
<evidence type="ECO:0000313" key="7">
    <source>
        <dbReference type="Proteomes" id="UP000607653"/>
    </source>
</evidence>